<gene>
    <name evidence="3" type="ORF">ACHHYP_03841</name>
</gene>
<evidence type="ECO:0000313" key="4">
    <source>
        <dbReference type="Proteomes" id="UP000243579"/>
    </source>
</evidence>
<accession>A0A1V9Z2U8</accession>
<keyword evidence="1" id="KW-0175">Coiled coil</keyword>
<protein>
    <submittedName>
        <fullName evidence="3">Uncharacterized protein</fullName>
    </submittedName>
</protein>
<reference evidence="3 4" key="1">
    <citation type="journal article" date="2014" name="Genome Biol. Evol.">
        <title>The secreted proteins of Achlya hypogyna and Thraustotheca clavata identify the ancestral oomycete secretome and reveal gene acquisitions by horizontal gene transfer.</title>
        <authorList>
            <person name="Misner I."/>
            <person name="Blouin N."/>
            <person name="Leonard G."/>
            <person name="Richards T.A."/>
            <person name="Lane C.E."/>
        </authorList>
    </citation>
    <scope>NUCLEOTIDE SEQUENCE [LARGE SCALE GENOMIC DNA]</scope>
    <source>
        <strain evidence="3 4">ATCC 48635</strain>
    </source>
</reference>
<feature type="coiled-coil region" evidence="1">
    <location>
        <begin position="110"/>
        <end position="191"/>
    </location>
</feature>
<proteinExistence type="predicted"/>
<evidence type="ECO:0000256" key="2">
    <source>
        <dbReference type="SAM" id="MobiDB-lite"/>
    </source>
</evidence>
<evidence type="ECO:0000256" key="1">
    <source>
        <dbReference type="SAM" id="Coils"/>
    </source>
</evidence>
<dbReference type="Proteomes" id="UP000243579">
    <property type="component" value="Unassembled WGS sequence"/>
</dbReference>
<organism evidence="3 4">
    <name type="scientific">Achlya hypogyna</name>
    <name type="common">Oomycete</name>
    <name type="synonym">Protoachlya hypogyna</name>
    <dbReference type="NCBI Taxonomy" id="1202772"/>
    <lineage>
        <taxon>Eukaryota</taxon>
        <taxon>Sar</taxon>
        <taxon>Stramenopiles</taxon>
        <taxon>Oomycota</taxon>
        <taxon>Saprolegniomycetes</taxon>
        <taxon>Saprolegniales</taxon>
        <taxon>Achlyaceae</taxon>
        <taxon>Achlya</taxon>
    </lineage>
</organism>
<feature type="region of interest" description="Disordered" evidence="2">
    <location>
        <begin position="303"/>
        <end position="323"/>
    </location>
</feature>
<dbReference type="EMBL" id="JNBR01000466">
    <property type="protein sequence ID" value="OQR92328.1"/>
    <property type="molecule type" value="Genomic_DNA"/>
</dbReference>
<dbReference type="AlphaFoldDB" id="A0A1V9Z2U8"/>
<comment type="caution">
    <text evidence="3">The sequence shown here is derived from an EMBL/GenBank/DDBJ whole genome shotgun (WGS) entry which is preliminary data.</text>
</comment>
<name>A0A1V9Z2U8_ACHHY</name>
<evidence type="ECO:0000313" key="3">
    <source>
        <dbReference type="EMBL" id="OQR92328.1"/>
    </source>
</evidence>
<keyword evidence="4" id="KW-1185">Reference proteome</keyword>
<sequence>MVRRPFLKAALDGVLPSKKLKRQIEHMAGSLHHATEAHDQALADLAAVTAKYDHLCAENARLHDELEAAHATVATLEAEHATVLAARDARVYQLEAELRLQEALKLQFNAERMASELEAMQAHAENQRRLNQLEDDLIMARETLHTFMRQQAKLRAAAQNSGDGVAAAAHVQSLETKCRDLQDDLHVYMQLNAFLRQENNEKTLALQAALHNLYDASKKMVAKSPRKTAAVAVPVAVAAPVEYIECTSSSDSEDLTEAPQYVDWEDESHDVAVFQSLHGLIQKRALKALAPLQIPKISVAPSHIHHGKGSVRKRVPAKTSPRKCTPRTAAKAKVCHTSAPTTTYCL</sequence>
<dbReference type="OrthoDB" id="69582at2759"/>